<feature type="compositionally biased region" description="Basic residues" evidence="1">
    <location>
        <begin position="149"/>
        <end position="158"/>
    </location>
</feature>
<accession>A0A919M2S7</accession>
<gene>
    <name evidence="2" type="ORF">Acy02nite_54460</name>
</gene>
<keyword evidence="3" id="KW-1185">Reference proteome</keyword>
<name>A0A919M2S7_9ACTN</name>
<reference evidence="2" key="1">
    <citation type="submission" date="2021-01" db="EMBL/GenBank/DDBJ databases">
        <title>Whole genome shotgun sequence of Actinoplanes cyaneus NBRC 14990.</title>
        <authorList>
            <person name="Komaki H."/>
            <person name="Tamura T."/>
        </authorList>
    </citation>
    <scope>NUCLEOTIDE SEQUENCE</scope>
    <source>
        <strain evidence="2">NBRC 14990</strain>
    </source>
</reference>
<dbReference type="AlphaFoldDB" id="A0A919M2S7"/>
<organism evidence="2 3">
    <name type="scientific">Actinoplanes cyaneus</name>
    <dbReference type="NCBI Taxonomy" id="52696"/>
    <lineage>
        <taxon>Bacteria</taxon>
        <taxon>Bacillati</taxon>
        <taxon>Actinomycetota</taxon>
        <taxon>Actinomycetes</taxon>
        <taxon>Micromonosporales</taxon>
        <taxon>Micromonosporaceae</taxon>
        <taxon>Actinoplanes</taxon>
    </lineage>
</organism>
<evidence type="ECO:0000313" key="3">
    <source>
        <dbReference type="Proteomes" id="UP000619479"/>
    </source>
</evidence>
<protein>
    <submittedName>
        <fullName evidence="2">Uncharacterized protein</fullName>
    </submittedName>
</protein>
<evidence type="ECO:0000256" key="1">
    <source>
        <dbReference type="SAM" id="MobiDB-lite"/>
    </source>
</evidence>
<comment type="caution">
    <text evidence="2">The sequence shown here is derived from an EMBL/GenBank/DDBJ whole genome shotgun (WGS) entry which is preliminary data.</text>
</comment>
<evidence type="ECO:0000313" key="2">
    <source>
        <dbReference type="EMBL" id="GID67565.1"/>
    </source>
</evidence>
<dbReference type="EMBL" id="BOMH01000040">
    <property type="protein sequence ID" value="GID67565.1"/>
    <property type="molecule type" value="Genomic_DNA"/>
</dbReference>
<feature type="compositionally biased region" description="Low complexity" evidence="1">
    <location>
        <begin position="104"/>
        <end position="118"/>
    </location>
</feature>
<proteinExistence type="predicted"/>
<sequence>MDRLVPAPAMPYPPRGAIPECTDPPAHSDKAPPGPQKPRIAVVPQQRRAPTRSHSPDAAGEPQAGGGGDSARAEGRTSATDGDGPEESDDQASPNSARLDGIQPGTAAGRPAGRAAVPRPRHWEANVGRAGNLTPGQWHRAVCNDPFKNHLHRRRDQR</sequence>
<feature type="region of interest" description="Disordered" evidence="1">
    <location>
        <begin position="1"/>
        <end position="158"/>
    </location>
</feature>
<dbReference type="Proteomes" id="UP000619479">
    <property type="component" value="Unassembled WGS sequence"/>
</dbReference>